<reference evidence="1 2" key="1">
    <citation type="submission" date="2018-07" db="EMBL/GenBank/DDBJ databases">
        <title>Venubactetium sediminum gen. nov., sp. nov., isolated from a marine solar saltern.</title>
        <authorList>
            <person name="Wang S."/>
        </authorList>
    </citation>
    <scope>NUCLEOTIDE SEQUENCE [LARGE SCALE GENOMIC DNA]</scope>
    <source>
        <strain evidence="1 2">WD2A32</strain>
    </source>
</reference>
<sequence length="104" mass="10943">MIRPPQHTADFIEALSGGVDDHVAAGVGLIVQERLEVAGRAFRAAEMRGGSCQSVGICAALSRADEVGKRALFPVEVHRRHLVAIRQQGDGKVNGDRGFAGAAL</sequence>
<accession>A0A369TCN5</accession>
<proteinExistence type="predicted"/>
<dbReference type="Proteomes" id="UP000253941">
    <property type="component" value="Unassembled WGS sequence"/>
</dbReference>
<evidence type="ECO:0000313" key="2">
    <source>
        <dbReference type="Proteomes" id="UP000253941"/>
    </source>
</evidence>
<dbReference type="AlphaFoldDB" id="A0A369TCN5"/>
<gene>
    <name evidence="1" type="ORF">DRB17_17105</name>
</gene>
<keyword evidence="2" id="KW-1185">Reference proteome</keyword>
<organism evidence="1 2">
    <name type="scientific">Ferruginivarius sediminum</name>
    <dbReference type="NCBI Taxonomy" id="2661937"/>
    <lineage>
        <taxon>Bacteria</taxon>
        <taxon>Pseudomonadati</taxon>
        <taxon>Pseudomonadota</taxon>
        <taxon>Alphaproteobacteria</taxon>
        <taxon>Rhodospirillales</taxon>
        <taxon>Rhodospirillaceae</taxon>
        <taxon>Ferruginivarius</taxon>
    </lineage>
</organism>
<protein>
    <submittedName>
        <fullName evidence="1">Uncharacterized protein</fullName>
    </submittedName>
</protein>
<name>A0A369TCN5_9PROT</name>
<evidence type="ECO:0000313" key="1">
    <source>
        <dbReference type="EMBL" id="RDD60666.1"/>
    </source>
</evidence>
<comment type="caution">
    <text evidence="1">The sequence shown here is derived from an EMBL/GenBank/DDBJ whole genome shotgun (WGS) entry which is preliminary data.</text>
</comment>
<dbReference type="EMBL" id="QPMH01000022">
    <property type="protein sequence ID" value="RDD60666.1"/>
    <property type="molecule type" value="Genomic_DNA"/>
</dbReference>